<proteinExistence type="predicted"/>
<reference evidence="2" key="1">
    <citation type="submission" date="2013-01" db="EMBL/GenBank/DDBJ databases">
        <title>Draft Genome Sequence of a Mulberry Tree, Morus notabilis C.K. Schneid.</title>
        <authorList>
            <person name="He N."/>
            <person name="Zhao S."/>
        </authorList>
    </citation>
    <scope>NUCLEOTIDE SEQUENCE</scope>
</reference>
<dbReference type="EMBL" id="KE345373">
    <property type="protein sequence ID" value="EXC03118.1"/>
    <property type="molecule type" value="Genomic_DNA"/>
</dbReference>
<keyword evidence="2" id="KW-1185">Reference proteome</keyword>
<evidence type="ECO:0000313" key="1">
    <source>
        <dbReference type="EMBL" id="EXC03118.1"/>
    </source>
</evidence>
<dbReference type="AlphaFoldDB" id="W9SEP5"/>
<sequence>MGSNRNFLQSLTTPVHVAIANLKWCYCFAKSLEDSSSYPQRQDFRLEGLSRSATNSSRFAVVDGSSVLNASGLVKRLCESSILFVSPFCRRLAVQLFGCLCPASRLVVWLTERLSDELSDWQRFWSLFIKSTGGKMSEIYSQREVEHEIYDNRRLKWVNRHSNGGVLNAGGLVKWLCDAPPFYRQLVIQLSGRYASGCSADQMSLLASPLISSDSGAFCHIYMS</sequence>
<protein>
    <submittedName>
        <fullName evidence="1">Uncharacterized protein</fullName>
    </submittedName>
</protein>
<accession>W9SEP5</accession>
<name>W9SEP5_9ROSA</name>
<gene>
    <name evidence="1" type="ORF">L484_008449</name>
</gene>
<organism evidence="1 2">
    <name type="scientific">Morus notabilis</name>
    <dbReference type="NCBI Taxonomy" id="981085"/>
    <lineage>
        <taxon>Eukaryota</taxon>
        <taxon>Viridiplantae</taxon>
        <taxon>Streptophyta</taxon>
        <taxon>Embryophyta</taxon>
        <taxon>Tracheophyta</taxon>
        <taxon>Spermatophyta</taxon>
        <taxon>Magnoliopsida</taxon>
        <taxon>eudicotyledons</taxon>
        <taxon>Gunneridae</taxon>
        <taxon>Pentapetalae</taxon>
        <taxon>rosids</taxon>
        <taxon>fabids</taxon>
        <taxon>Rosales</taxon>
        <taxon>Moraceae</taxon>
        <taxon>Moreae</taxon>
        <taxon>Morus</taxon>
    </lineage>
</organism>
<evidence type="ECO:0000313" key="2">
    <source>
        <dbReference type="Proteomes" id="UP000030645"/>
    </source>
</evidence>
<dbReference type="Proteomes" id="UP000030645">
    <property type="component" value="Unassembled WGS sequence"/>
</dbReference>